<dbReference type="EMBL" id="CP073115">
    <property type="protein sequence ID" value="UTG69797.1"/>
    <property type="molecule type" value="Genomic_DNA"/>
</dbReference>
<comment type="subcellular location">
    <subcellularLocation>
        <location evidence="1">Cell membrane</location>
        <topology evidence="1">Multi-pass membrane protein</topology>
    </subcellularLocation>
</comment>
<keyword evidence="3 8" id="KW-0812">Transmembrane</keyword>
<evidence type="ECO:0000256" key="7">
    <source>
        <dbReference type="ARBA" id="ARBA00023136"/>
    </source>
</evidence>
<keyword evidence="4" id="KW-0547">Nucleotide-binding</keyword>
<dbReference type="Proteomes" id="UP001057296">
    <property type="component" value="Chromosome"/>
</dbReference>
<evidence type="ECO:0000259" key="9">
    <source>
        <dbReference type="PROSITE" id="PS50893"/>
    </source>
</evidence>
<dbReference type="Gene3D" id="1.20.1560.10">
    <property type="entry name" value="ABC transporter type 1, transmembrane domain"/>
    <property type="match status" value="1"/>
</dbReference>
<dbReference type="GO" id="GO:0005886">
    <property type="term" value="C:plasma membrane"/>
    <property type="evidence" value="ECO:0007669"/>
    <property type="project" value="UniProtKB-SubCell"/>
</dbReference>
<dbReference type="SUPFAM" id="SSF52540">
    <property type="entry name" value="P-loop containing nucleoside triphosphate hydrolases"/>
    <property type="match status" value="1"/>
</dbReference>
<feature type="domain" description="ABC transmembrane type-1" evidence="10">
    <location>
        <begin position="44"/>
        <end position="316"/>
    </location>
</feature>
<feature type="transmembrane region" description="Helical" evidence="8">
    <location>
        <begin position="274"/>
        <end position="295"/>
    </location>
</feature>
<dbReference type="AlphaFoldDB" id="A0A9X9N1P5"/>
<reference evidence="11" key="1">
    <citation type="submission" date="2021-04" db="EMBL/GenBank/DDBJ databases">
        <title>Characterizing Neisseria spp. as novel respiratory pathobionts in bronchiectasis.</title>
        <authorList>
            <person name="Li L."/>
            <person name="Mac Aogain M."/>
            <person name="Xu T."/>
            <person name="Jaggi T.K."/>
            <person name="Chan L.Y."/>
            <person name="Keir H.R."/>
            <person name="Dicker A.J."/>
            <person name="Qu J."/>
            <person name="Liu Y."/>
            <person name="Chen H.S."/>
            <person name="Koh M.S."/>
            <person name="Ong T.H."/>
            <person name="Lim A.Y.H."/>
            <person name="Abisheganaden J."/>
            <person name="Low T.B."/>
            <person name="Oliver B.G."/>
            <person name="Tan N.S."/>
            <person name="Fang M."/>
            <person name="Chalmers J.D."/>
            <person name="Chotirmall S.H."/>
        </authorList>
    </citation>
    <scope>NUCLEOTIDE SEQUENCE</scope>
    <source>
        <strain evidence="11">TT0077</strain>
    </source>
</reference>
<keyword evidence="6 8" id="KW-1133">Transmembrane helix</keyword>
<dbReference type="SMART" id="SM00382">
    <property type="entry name" value="AAA"/>
    <property type="match status" value="1"/>
</dbReference>
<dbReference type="PROSITE" id="PS50929">
    <property type="entry name" value="ABC_TM1F"/>
    <property type="match status" value="1"/>
</dbReference>
<evidence type="ECO:0000313" key="12">
    <source>
        <dbReference type="Proteomes" id="UP001057296"/>
    </source>
</evidence>
<sequence length="618" mass="68507">MIKKIFSWFESRIDPYPEAAPKTPEKGLWRFIWSNIEGVRKWIAVLAVFTVGVGIMEALMFQFMGKVVDWLGTYTPQTLFAEKGHALIGMMAMVAFFAVWTFFASSVRLQTLQGVFPMRLRWNFHRLMLGQSLGFYQDEFAGRVSAKVMQTALALRDVVMTVADMVVYVLVYFITSGVILSSFDAWLIVPFICWMIGFAMIMRFLIPKLGRTAARQADARSLMTGRITDAYSNIATVKLFSHGAREAAYAKQSMEEFMVTVHAQMRLATLLHTCSFIVNSSLTVGTTALGIWLWYHGQVGVGAVATATAMALRVNGLSQYIMWESARLFENIGTVNDGMATLSKPHTILDKPQALPLKVTRGEIKFDHVDFSYEAGKPLLNGFNLNIKPGEKVGLIGRSGAGKSTIVNLLLRFYEPQSGTISIDGQNVDSVTQESLRAQIGLVTQDTSLLHRSVRDNIIYGRPDATEAEMISAAERAEATGFIPNLSDAKGRRGYDAHVGERGVKLSGGQRQRIAIARVMLKDAPILLLDEATSALDSEVEAAIQESLDKMMEGKTVIAIAHRLSTIAAMDRLIVLDKGRIIEEGSHTELLEKQGLYAKLWAHQSGGFLSEHVEWENN</sequence>
<evidence type="ECO:0000256" key="5">
    <source>
        <dbReference type="ARBA" id="ARBA00022840"/>
    </source>
</evidence>
<dbReference type="InterPro" id="IPR003439">
    <property type="entry name" value="ABC_transporter-like_ATP-bd"/>
</dbReference>
<keyword evidence="2" id="KW-1003">Cell membrane</keyword>
<evidence type="ECO:0000256" key="8">
    <source>
        <dbReference type="SAM" id="Phobius"/>
    </source>
</evidence>
<dbReference type="GO" id="GO:0016887">
    <property type="term" value="F:ATP hydrolysis activity"/>
    <property type="evidence" value="ECO:0007669"/>
    <property type="project" value="InterPro"/>
</dbReference>
<evidence type="ECO:0000313" key="11">
    <source>
        <dbReference type="EMBL" id="UTG69797.1"/>
    </source>
</evidence>
<dbReference type="Pfam" id="PF00664">
    <property type="entry name" value="ABC_membrane"/>
    <property type="match status" value="1"/>
</dbReference>
<dbReference type="PROSITE" id="PS50893">
    <property type="entry name" value="ABC_TRANSPORTER_2"/>
    <property type="match status" value="1"/>
</dbReference>
<feature type="domain" description="ABC transporter" evidence="9">
    <location>
        <begin position="364"/>
        <end position="603"/>
    </location>
</feature>
<dbReference type="InterPro" id="IPR039421">
    <property type="entry name" value="Type_1_exporter"/>
</dbReference>
<dbReference type="PANTHER" id="PTHR43394">
    <property type="entry name" value="ATP-DEPENDENT PERMEASE MDL1, MITOCHONDRIAL"/>
    <property type="match status" value="1"/>
</dbReference>
<evidence type="ECO:0000256" key="3">
    <source>
        <dbReference type="ARBA" id="ARBA00022692"/>
    </source>
</evidence>
<evidence type="ECO:0000256" key="1">
    <source>
        <dbReference type="ARBA" id="ARBA00004651"/>
    </source>
</evidence>
<dbReference type="InterPro" id="IPR011527">
    <property type="entry name" value="ABC1_TM_dom"/>
</dbReference>
<evidence type="ECO:0000256" key="6">
    <source>
        <dbReference type="ARBA" id="ARBA00022989"/>
    </source>
</evidence>
<keyword evidence="5 11" id="KW-0067">ATP-binding</keyword>
<keyword evidence="7 8" id="KW-0472">Membrane</keyword>
<dbReference type="FunFam" id="1.20.1560.10:FF:000070">
    <property type="entry name" value="Multidrug ABC transporter ATP-binding protein"/>
    <property type="match status" value="1"/>
</dbReference>
<feature type="transmembrane region" description="Helical" evidence="8">
    <location>
        <begin position="84"/>
        <end position="103"/>
    </location>
</feature>
<dbReference type="InterPro" id="IPR003593">
    <property type="entry name" value="AAA+_ATPase"/>
</dbReference>
<dbReference type="SUPFAM" id="SSF90123">
    <property type="entry name" value="ABC transporter transmembrane region"/>
    <property type="match status" value="1"/>
</dbReference>
<dbReference type="RefSeq" id="WP_254324267.1">
    <property type="nucleotide sequence ID" value="NZ_CP073115.1"/>
</dbReference>
<organism evidence="11 12">
    <name type="scientific">Neisseria subflava</name>
    <dbReference type="NCBI Taxonomy" id="28449"/>
    <lineage>
        <taxon>Bacteria</taxon>
        <taxon>Pseudomonadati</taxon>
        <taxon>Pseudomonadota</taxon>
        <taxon>Betaproteobacteria</taxon>
        <taxon>Neisseriales</taxon>
        <taxon>Neisseriaceae</taxon>
        <taxon>Neisseria</taxon>
    </lineage>
</organism>
<feature type="transmembrane region" description="Helical" evidence="8">
    <location>
        <begin position="158"/>
        <end position="179"/>
    </location>
</feature>
<dbReference type="PANTHER" id="PTHR43394:SF1">
    <property type="entry name" value="ATP-BINDING CASSETTE SUB-FAMILY B MEMBER 10, MITOCHONDRIAL"/>
    <property type="match status" value="1"/>
</dbReference>
<dbReference type="Pfam" id="PF00005">
    <property type="entry name" value="ABC_tran"/>
    <property type="match status" value="1"/>
</dbReference>
<protein>
    <submittedName>
        <fullName evidence="11">ABC transporter ATP-binding protein</fullName>
    </submittedName>
</protein>
<dbReference type="InterPro" id="IPR027417">
    <property type="entry name" value="P-loop_NTPase"/>
</dbReference>
<evidence type="ECO:0000256" key="2">
    <source>
        <dbReference type="ARBA" id="ARBA00022475"/>
    </source>
</evidence>
<dbReference type="InterPro" id="IPR017871">
    <property type="entry name" value="ABC_transporter-like_CS"/>
</dbReference>
<evidence type="ECO:0000259" key="10">
    <source>
        <dbReference type="PROSITE" id="PS50929"/>
    </source>
</evidence>
<name>A0A9X9N1P5_NEISU</name>
<dbReference type="PROSITE" id="PS00211">
    <property type="entry name" value="ABC_TRANSPORTER_1"/>
    <property type="match status" value="1"/>
</dbReference>
<feature type="transmembrane region" description="Helical" evidence="8">
    <location>
        <begin position="42"/>
        <end position="64"/>
    </location>
</feature>
<evidence type="ECO:0000256" key="4">
    <source>
        <dbReference type="ARBA" id="ARBA00022741"/>
    </source>
</evidence>
<feature type="transmembrane region" description="Helical" evidence="8">
    <location>
        <begin position="185"/>
        <end position="206"/>
    </location>
</feature>
<accession>A0A9X9N1P5</accession>
<dbReference type="FunFam" id="3.40.50.300:FF:000218">
    <property type="entry name" value="Multidrug ABC transporter ATP-binding protein"/>
    <property type="match status" value="1"/>
</dbReference>
<dbReference type="Gene3D" id="3.40.50.300">
    <property type="entry name" value="P-loop containing nucleotide triphosphate hydrolases"/>
    <property type="match status" value="1"/>
</dbReference>
<gene>
    <name evidence="11" type="ORF">KCG54_11785</name>
</gene>
<dbReference type="GO" id="GO:0005524">
    <property type="term" value="F:ATP binding"/>
    <property type="evidence" value="ECO:0007669"/>
    <property type="project" value="UniProtKB-KW"/>
</dbReference>
<proteinExistence type="predicted"/>
<dbReference type="GO" id="GO:0015421">
    <property type="term" value="F:ABC-type oligopeptide transporter activity"/>
    <property type="evidence" value="ECO:0007669"/>
    <property type="project" value="TreeGrafter"/>
</dbReference>
<dbReference type="InterPro" id="IPR036640">
    <property type="entry name" value="ABC1_TM_sf"/>
</dbReference>